<keyword evidence="2" id="KW-1133">Transmembrane helix</keyword>
<name>R7YGN6_CONA1</name>
<keyword evidence="2" id="KW-0812">Transmembrane</keyword>
<dbReference type="AlphaFoldDB" id="R7YGN6"/>
<evidence type="ECO:0000313" key="3">
    <source>
        <dbReference type="EMBL" id="EON60821.1"/>
    </source>
</evidence>
<dbReference type="OrthoDB" id="3563303at2759"/>
<reference evidence="4" key="1">
    <citation type="submission" date="2012-06" db="EMBL/GenBank/DDBJ databases">
        <title>The genome sequence of Coniosporium apollinis CBS 100218.</title>
        <authorList>
            <consortium name="The Broad Institute Genome Sequencing Platform"/>
            <person name="Cuomo C."/>
            <person name="Gorbushina A."/>
            <person name="Noack S."/>
            <person name="Walker B."/>
            <person name="Young S.K."/>
            <person name="Zeng Q."/>
            <person name="Gargeya S."/>
            <person name="Fitzgerald M."/>
            <person name="Haas B."/>
            <person name="Abouelleil A."/>
            <person name="Alvarado L."/>
            <person name="Arachchi H.M."/>
            <person name="Berlin A.M."/>
            <person name="Chapman S.B."/>
            <person name="Goldberg J."/>
            <person name="Griggs A."/>
            <person name="Gujja S."/>
            <person name="Hansen M."/>
            <person name="Howarth C."/>
            <person name="Imamovic A."/>
            <person name="Larimer J."/>
            <person name="McCowan C."/>
            <person name="Montmayeur A."/>
            <person name="Murphy C."/>
            <person name="Neiman D."/>
            <person name="Pearson M."/>
            <person name="Priest M."/>
            <person name="Roberts A."/>
            <person name="Saif S."/>
            <person name="Shea T."/>
            <person name="Sisk P."/>
            <person name="Sykes S."/>
            <person name="Wortman J."/>
            <person name="Nusbaum C."/>
            <person name="Birren B."/>
        </authorList>
    </citation>
    <scope>NUCLEOTIDE SEQUENCE [LARGE SCALE GENOMIC DNA]</scope>
    <source>
        <strain evidence="4">CBS 100218</strain>
    </source>
</reference>
<dbReference type="Proteomes" id="UP000016924">
    <property type="component" value="Unassembled WGS sequence"/>
</dbReference>
<feature type="transmembrane region" description="Helical" evidence="2">
    <location>
        <begin position="64"/>
        <end position="86"/>
    </location>
</feature>
<dbReference type="HOGENOM" id="CLU_1517771_0_0_1"/>
<dbReference type="GeneID" id="19897341"/>
<keyword evidence="2" id="KW-0472">Membrane</keyword>
<feature type="region of interest" description="Disordered" evidence="1">
    <location>
        <begin position="1"/>
        <end position="53"/>
    </location>
</feature>
<evidence type="ECO:0000313" key="4">
    <source>
        <dbReference type="Proteomes" id="UP000016924"/>
    </source>
</evidence>
<protein>
    <submittedName>
        <fullName evidence="3">Uncharacterized protein</fullName>
    </submittedName>
</protein>
<organism evidence="3 4">
    <name type="scientific">Coniosporium apollinis (strain CBS 100218)</name>
    <name type="common">Rock-inhabiting black yeast</name>
    <dbReference type="NCBI Taxonomy" id="1168221"/>
    <lineage>
        <taxon>Eukaryota</taxon>
        <taxon>Fungi</taxon>
        <taxon>Dikarya</taxon>
        <taxon>Ascomycota</taxon>
        <taxon>Pezizomycotina</taxon>
        <taxon>Dothideomycetes</taxon>
        <taxon>Dothideomycetes incertae sedis</taxon>
        <taxon>Coniosporium</taxon>
    </lineage>
</organism>
<evidence type="ECO:0000256" key="1">
    <source>
        <dbReference type="SAM" id="MobiDB-lite"/>
    </source>
</evidence>
<sequence length="177" mass="18771">MTPSQKASDPLEAPKLETCSPDPSTCLVGDKGTETPSSTTTSGEMDSSQNSSLLKQKPRKIGYVLDWAVKVVSLIAAILFGIWAPLSYRATVDESHSNDAAQQKVVNAMESANAQASSALDLQISALGLQQSAAKAQSAILDDIGNRIAAMGQLSLVEFCLSQKVRWIFLCRSSVPA</sequence>
<accession>R7YGN6</accession>
<evidence type="ECO:0000256" key="2">
    <source>
        <dbReference type="SAM" id="Phobius"/>
    </source>
</evidence>
<keyword evidence="4" id="KW-1185">Reference proteome</keyword>
<dbReference type="RefSeq" id="XP_007776138.1">
    <property type="nucleotide sequence ID" value="XM_007777948.1"/>
</dbReference>
<proteinExistence type="predicted"/>
<feature type="compositionally biased region" description="Low complexity" evidence="1">
    <location>
        <begin position="34"/>
        <end position="44"/>
    </location>
</feature>
<dbReference type="EMBL" id="JH767554">
    <property type="protein sequence ID" value="EON60821.1"/>
    <property type="molecule type" value="Genomic_DNA"/>
</dbReference>
<dbReference type="eggNOG" id="ENOG502TCSY">
    <property type="taxonomic scope" value="Eukaryota"/>
</dbReference>
<gene>
    <name evidence="3" type="ORF">W97_00030</name>
</gene>